<keyword evidence="3" id="KW-1185">Reference proteome</keyword>
<dbReference type="OrthoDB" id="9788468at2"/>
<gene>
    <name evidence="2" type="ORF">PATL70BA_0780</name>
</gene>
<dbReference type="Gene3D" id="3.10.180.10">
    <property type="entry name" value="2,3-Dihydroxybiphenyl 1,2-Dioxygenase, domain 1"/>
    <property type="match status" value="1"/>
</dbReference>
<evidence type="ECO:0000259" key="1">
    <source>
        <dbReference type="PROSITE" id="PS51819"/>
    </source>
</evidence>
<feature type="domain" description="VOC" evidence="1">
    <location>
        <begin position="2"/>
        <end position="129"/>
    </location>
</feature>
<dbReference type="InterPro" id="IPR004360">
    <property type="entry name" value="Glyas_Fos-R_dOase_dom"/>
</dbReference>
<dbReference type="InterPro" id="IPR029068">
    <property type="entry name" value="Glyas_Bleomycin-R_OHBP_Dase"/>
</dbReference>
<name>A0A3P7NZA4_9FIRM</name>
<accession>A0A3P7NZA4</accession>
<organism evidence="2 3">
    <name type="scientific">Petrocella atlantisensis</name>
    <dbReference type="NCBI Taxonomy" id="2173034"/>
    <lineage>
        <taxon>Bacteria</taxon>
        <taxon>Bacillati</taxon>
        <taxon>Bacillota</taxon>
        <taxon>Clostridia</taxon>
        <taxon>Lachnospirales</taxon>
        <taxon>Vallitaleaceae</taxon>
        <taxon>Petrocella</taxon>
    </lineage>
</organism>
<dbReference type="SUPFAM" id="SSF54593">
    <property type="entry name" value="Glyoxalase/Bleomycin resistance protein/Dihydroxybiphenyl dioxygenase"/>
    <property type="match status" value="1"/>
</dbReference>
<dbReference type="KEGG" id="cbar:PATL70BA_0780"/>
<dbReference type="CDD" id="cd06587">
    <property type="entry name" value="VOC"/>
    <property type="match status" value="1"/>
</dbReference>
<dbReference type="Proteomes" id="UP000279029">
    <property type="component" value="Chromosome"/>
</dbReference>
<proteinExistence type="predicted"/>
<evidence type="ECO:0000313" key="3">
    <source>
        <dbReference type="Proteomes" id="UP000279029"/>
    </source>
</evidence>
<evidence type="ECO:0000313" key="2">
    <source>
        <dbReference type="EMBL" id="VDN46650.1"/>
    </source>
</evidence>
<dbReference type="RefSeq" id="WP_125136126.1">
    <property type="nucleotide sequence ID" value="NZ_LR130778.1"/>
</dbReference>
<dbReference type="InterPro" id="IPR037523">
    <property type="entry name" value="VOC_core"/>
</dbReference>
<dbReference type="PROSITE" id="PS51819">
    <property type="entry name" value="VOC"/>
    <property type="match status" value="1"/>
</dbReference>
<dbReference type="Pfam" id="PF00903">
    <property type="entry name" value="Glyoxalase"/>
    <property type="match status" value="1"/>
</dbReference>
<dbReference type="AlphaFoldDB" id="A0A3P7NZA4"/>
<dbReference type="EMBL" id="LR130778">
    <property type="protein sequence ID" value="VDN46650.1"/>
    <property type="molecule type" value="Genomic_DNA"/>
</dbReference>
<protein>
    <recommendedName>
        <fullName evidence="1">VOC domain-containing protein</fullName>
    </recommendedName>
</protein>
<reference evidence="2 3" key="1">
    <citation type="submission" date="2018-09" db="EMBL/GenBank/DDBJ databases">
        <authorList>
            <person name="Postec A."/>
        </authorList>
    </citation>
    <scope>NUCLEOTIDE SEQUENCE [LARGE SCALE GENOMIC DNA]</scope>
    <source>
        <strain evidence="2">70B-A</strain>
    </source>
</reference>
<sequence length="132" mass="15775">MTLHHICIQTDCYDESIKFYEKILGFDMVKETKGFHGRHFNSWIKRDNFMIELQTNRVDEVLIDYNKRSKGITHLAFMVDDIDYEYERIKTLGYNTFIRKKDQDIYEVEGGKLFKILAPEGTIIEVRDQKNI</sequence>